<sequence length="64" mass="6873">MAAGRPGHRRQACRAPHAAPCAVNPALIFVPPISTEGATLVGFEIYPWDGKYLCSTSNNTSFVR</sequence>
<evidence type="ECO:0000313" key="1">
    <source>
        <dbReference type="EMBL" id="MVP00937.1"/>
    </source>
</evidence>
<keyword evidence="2" id="KW-1185">Reference proteome</keyword>
<dbReference type="Proteomes" id="UP000490800">
    <property type="component" value="Unassembled WGS sequence"/>
</dbReference>
<comment type="caution">
    <text evidence="1">The sequence shown here is derived from an EMBL/GenBank/DDBJ whole genome shotgun (WGS) entry which is preliminary data.</text>
</comment>
<dbReference type="EMBL" id="RHLK01000008">
    <property type="protein sequence ID" value="MVP00937.1"/>
    <property type="molecule type" value="Genomic_DNA"/>
</dbReference>
<accession>A0A7X3K0C1</accession>
<protein>
    <submittedName>
        <fullName evidence="1">Uncharacterized protein</fullName>
    </submittedName>
</protein>
<gene>
    <name evidence="1" type="ORF">EDM21_15615</name>
</gene>
<dbReference type="AlphaFoldDB" id="A0A7X3K0C1"/>
<name>A0A7X3K0C1_9BACL</name>
<evidence type="ECO:0000313" key="2">
    <source>
        <dbReference type="Proteomes" id="UP000490800"/>
    </source>
</evidence>
<organism evidence="1 2">
    <name type="scientific">Paenibacillus lutrae</name>
    <dbReference type="NCBI Taxonomy" id="2078573"/>
    <lineage>
        <taxon>Bacteria</taxon>
        <taxon>Bacillati</taxon>
        <taxon>Bacillota</taxon>
        <taxon>Bacilli</taxon>
        <taxon>Bacillales</taxon>
        <taxon>Paenibacillaceae</taxon>
        <taxon>Paenibacillus</taxon>
    </lineage>
</organism>
<reference evidence="1 2" key="1">
    <citation type="journal article" date="2019" name="Microorganisms">
        <title>Paenibacillus lutrae sp. nov., A Chitinolytic Species Isolated from A River Otter in Castril Natural Park, Granada, Spain.</title>
        <authorList>
            <person name="Rodriguez M."/>
            <person name="Reina J.C."/>
            <person name="Bejar V."/>
            <person name="Llamas I."/>
        </authorList>
    </citation>
    <scope>NUCLEOTIDE SEQUENCE [LARGE SCALE GENOMIC DNA]</scope>
    <source>
        <strain evidence="1 2">N10</strain>
    </source>
</reference>
<proteinExistence type="predicted"/>
<dbReference type="RefSeq" id="WP_157336867.1">
    <property type="nucleotide sequence ID" value="NZ_RHLK01000008.1"/>
</dbReference>